<name>A0ABY4HYR9_CHIFI</name>
<dbReference type="Proteomes" id="UP000830198">
    <property type="component" value="Chromosome"/>
</dbReference>
<sequence length="365" mass="42667">MIEFTYFHSYKSIPMHLSKEVYRDEHSTHTKQIFYNDKKKVSGILETGKHSSAEHGLLSVYEYTGENYRIVKYGHETKSYAIFKAKGHTILGAGNWHAIDEALSTREYKFEKELLVSDHYHDIRYGTKQSVNYTYENGLKVSETSVNEDGTALKTNYTYHNGILQSKLLLNNNQFSGQFIYVYGNNNVLLEEQQFGKHKDTQFMAAQKKFFYNAKKEVEKTEYYGRYNGKMVLYRTEEAIRQGNVLTKKESSVSSIEQVIGYYDLSALHDTLKERGMDWAVSMYDAGYADRAVFDAHSCSIEKYDDKGNVSELKQVDPQTRETFSTTFFRNEYNEKSQLEFTICYKVVDDRKMEESSIRKFYYLD</sequence>
<accession>A0ABY4HYR9</accession>
<reference evidence="1 2" key="1">
    <citation type="submission" date="2022-04" db="EMBL/GenBank/DDBJ databases">
        <title>The arsenic-methylating capacity of Chitinophaga filiformis YT5 during chitin decomposition.</title>
        <authorList>
            <person name="Chen G."/>
            <person name="Liang Y."/>
        </authorList>
    </citation>
    <scope>NUCLEOTIDE SEQUENCE [LARGE SCALE GENOMIC DNA]</scope>
    <source>
        <strain evidence="1 2">YT5</strain>
    </source>
</reference>
<evidence type="ECO:0000313" key="1">
    <source>
        <dbReference type="EMBL" id="UPK68550.1"/>
    </source>
</evidence>
<proteinExistence type="predicted"/>
<protein>
    <recommendedName>
        <fullName evidence="3">YD repeat-containing protein</fullName>
    </recommendedName>
</protein>
<evidence type="ECO:0000313" key="2">
    <source>
        <dbReference type="Proteomes" id="UP000830198"/>
    </source>
</evidence>
<evidence type="ECO:0008006" key="3">
    <source>
        <dbReference type="Google" id="ProtNLM"/>
    </source>
</evidence>
<keyword evidence="2" id="KW-1185">Reference proteome</keyword>
<gene>
    <name evidence="1" type="ORF">MYF79_26695</name>
</gene>
<organism evidence="1 2">
    <name type="scientific">Chitinophaga filiformis</name>
    <name type="common">Myxococcus filiformis</name>
    <name type="synonym">Flexibacter filiformis</name>
    <dbReference type="NCBI Taxonomy" id="104663"/>
    <lineage>
        <taxon>Bacteria</taxon>
        <taxon>Pseudomonadati</taxon>
        <taxon>Bacteroidota</taxon>
        <taxon>Chitinophagia</taxon>
        <taxon>Chitinophagales</taxon>
        <taxon>Chitinophagaceae</taxon>
        <taxon>Chitinophaga</taxon>
    </lineage>
</organism>
<dbReference type="EMBL" id="CP095855">
    <property type="protein sequence ID" value="UPK68550.1"/>
    <property type="molecule type" value="Genomic_DNA"/>
</dbReference>
<dbReference type="RefSeq" id="WP_247810944.1">
    <property type="nucleotide sequence ID" value="NZ_CP095855.1"/>
</dbReference>